<keyword evidence="1" id="KW-0175">Coiled coil</keyword>
<dbReference type="GO" id="GO:0004540">
    <property type="term" value="F:RNA nuclease activity"/>
    <property type="evidence" value="ECO:0007669"/>
    <property type="project" value="InterPro"/>
</dbReference>
<evidence type="ECO:0000313" key="3">
    <source>
        <dbReference type="EMBL" id="OHB11556.1"/>
    </source>
</evidence>
<dbReference type="Pfam" id="PF01936">
    <property type="entry name" value="NYN"/>
    <property type="match status" value="1"/>
</dbReference>
<dbReference type="InterPro" id="IPR047140">
    <property type="entry name" value="LabA"/>
</dbReference>
<protein>
    <recommendedName>
        <fullName evidence="2">NYN domain-containing protein</fullName>
    </recommendedName>
</protein>
<proteinExistence type="predicted"/>
<gene>
    <name evidence="3" type="ORF">A3H60_01605</name>
</gene>
<dbReference type="STRING" id="1802772.A3H60_01605"/>
<dbReference type="PANTHER" id="PTHR35458">
    <property type="entry name" value="SLR0755 PROTEIN"/>
    <property type="match status" value="1"/>
</dbReference>
<organism evidence="3 4">
    <name type="scientific">Candidatus Zambryskibacteria bacterium RIFCSPLOWO2_02_FULL_44_12b</name>
    <dbReference type="NCBI Taxonomy" id="1802772"/>
    <lineage>
        <taxon>Bacteria</taxon>
        <taxon>Candidatus Zambryskiibacteriota</taxon>
    </lineage>
</organism>
<feature type="coiled-coil region" evidence="1">
    <location>
        <begin position="58"/>
        <end position="85"/>
    </location>
</feature>
<evidence type="ECO:0000259" key="2">
    <source>
        <dbReference type="Pfam" id="PF01936"/>
    </source>
</evidence>
<dbReference type="InterPro" id="IPR021139">
    <property type="entry name" value="NYN"/>
</dbReference>
<dbReference type="Gene3D" id="3.40.50.1010">
    <property type="entry name" value="5'-nuclease"/>
    <property type="match status" value="1"/>
</dbReference>
<accession>A0A1G2UQ85</accession>
<evidence type="ECO:0000256" key="1">
    <source>
        <dbReference type="SAM" id="Coils"/>
    </source>
</evidence>
<dbReference type="PANTHER" id="PTHR35458:SF8">
    <property type="entry name" value="SLR0650 PROTEIN"/>
    <property type="match status" value="1"/>
</dbReference>
<dbReference type="EMBL" id="MHWP01000001">
    <property type="protein sequence ID" value="OHB11556.1"/>
    <property type="molecule type" value="Genomic_DNA"/>
</dbReference>
<dbReference type="Proteomes" id="UP000177202">
    <property type="component" value="Unassembled WGS sequence"/>
</dbReference>
<dbReference type="AlphaFoldDB" id="A0A1G2UQ85"/>
<reference evidence="3 4" key="1">
    <citation type="journal article" date="2016" name="Nat. Commun.">
        <title>Thousands of microbial genomes shed light on interconnected biogeochemical processes in an aquifer system.</title>
        <authorList>
            <person name="Anantharaman K."/>
            <person name="Brown C.T."/>
            <person name="Hug L.A."/>
            <person name="Sharon I."/>
            <person name="Castelle C.J."/>
            <person name="Probst A.J."/>
            <person name="Thomas B.C."/>
            <person name="Singh A."/>
            <person name="Wilkins M.J."/>
            <person name="Karaoz U."/>
            <person name="Brodie E.L."/>
            <person name="Williams K.H."/>
            <person name="Hubbard S.S."/>
            <person name="Banfield J.F."/>
        </authorList>
    </citation>
    <scope>NUCLEOTIDE SEQUENCE [LARGE SCALE GENOMIC DNA]</scope>
</reference>
<evidence type="ECO:0000313" key="4">
    <source>
        <dbReference type="Proteomes" id="UP000177202"/>
    </source>
</evidence>
<name>A0A1G2UQ85_9BACT</name>
<comment type="caution">
    <text evidence="3">The sequence shown here is derived from an EMBL/GenBank/DDBJ whole genome shotgun (WGS) entry which is preliminary data.</text>
</comment>
<feature type="domain" description="NYN" evidence="2">
    <location>
        <begin position="3"/>
        <end position="169"/>
    </location>
</feature>
<sequence length="197" mass="23012">METVLFIDGENVKGKIKDVFKELRKDSPVWHEYNFKNLFDRVLDGIKIDRKVFYFAKIKEHEQSREKSRQLIEEQRLLKTQLEKQGFEVILRGRVRGQIENIGGKEILIFKEKGVDVKIAIDMVSLSCDKKVKEIILCSSDSDLQPAIEEVSKRNVNCIYVGFEVNPNKGLSYTTKRTILIRNTEVMEFEKTQKKLI</sequence>